<keyword evidence="4" id="KW-0560">Oxidoreductase</keyword>
<feature type="chain" id="PRO_5027117365" evidence="7">
    <location>
        <begin position="19"/>
        <end position="200"/>
    </location>
</feature>
<dbReference type="OrthoDB" id="9780147at2"/>
<dbReference type="SUPFAM" id="SSF52833">
    <property type="entry name" value="Thioredoxin-like"/>
    <property type="match status" value="1"/>
</dbReference>
<dbReference type="InterPro" id="IPR012336">
    <property type="entry name" value="Thioredoxin-like_fold"/>
</dbReference>
<evidence type="ECO:0000256" key="5">
    <source>
        <dbReference type="ARBA" id="ARBA00023157"/>
    </source>
</evidence>
<dbReference type="PANTHER" id="PTHR13887">
    <property type="entry name" value="GLUTATHIONE S-TRANSFERASE KAPPA"/>
    <property type="match status" value="1"/>
</dbReference>
<feature type="signal peptide" evidence="7">
    <location>
        <begin position="1"/>
        <end position="18"/>
    </location>
</feature>
<evidence type="ECO:0000256" key="3">
    <source>
        <dbReference type="ARBA" id="ARBA00022729"/>
    </source>
</evidence>
<feature type="domain" description="Thioredoxin" evidence="8">
    <location>
        <begin position="8"/>
        <end position="200"/>
    </location>
</feature>
<dbReference type="Proteomes" id="UP000477083">
    <property type="component" value="Unassembled WGS sequence"/>
</dbReference>
<dbReference type="InterPro" id="IPR036249">
    <property type="entry name" value="Thioredoxin-like_sf"/>
</dbReference>
<evidence type="ECO:0000313" key="10">
    <source>
        <dbReference type="Proteomes" id="UP000477083"/>
    </source>
</evidence>
<dbReference type="PROSITE" id="PS51352">
    <property type="entry name" value="THIOREDOXIN_2"/>
    <property type="match status" value="1"/>
</dbReference>
<accession>A0A6L8VHZ3</accession>
<evidence type="ECO:0000256" key="2">
    <source>
        <dbReference type="ARBA" id="ARBA00005791"/>
    </source>
</evidence>
<comment type="function">
    <text evidence="1">May be required for disulfide bond formation in some proteins.</text>
</comment>
<protein>
    <submittedName>
        <fullName evidence="9">Thioredoxin domain-containing protein</fullName>
    </submittedName>
</protein>
<dbReference type="InterPro" id="IPR013766">
    <property type="entry name" value="Thioredoxin_domain"/>
</dbReference>
<evidence type="ECO:0000256" key="6">
    <source>
        <dbReference type="ARBA" id="ARBA00023284"/>
    </source>
</evidence>
<dbReference type="GO" id="GO:0016491">
    <property type="term" value="F:oxidoreductase activity"/>
    <property type="evidence" value="ECO:0007669"/>
    <property type="project" value="UniProtKB-KW"/>
</dbReference>
<evidence type="ECO:0000256" key="4">
    <source>
        <dbReference type="ARBA" id="ARBA00023002"/>
    </source>
</evidence>
<dbReference type="EMBL" id="WWNR01000004">
    <property type="protein sequence ID" value="MZQ89152.1"/>
    <property type="molecule type" value="Genomic_DNA"/>
</dbReference>
<sequence length="200" mass="21164">MILSRRHLIAASTAFALAAPALRAQSYPDPAEVLNDPDAPVQGNPAGDVTVIEYFDYQCPYCKSNHPLLMDEVARDGGIRLILKDWPIFGPASLHATQLVLGAQRQGDYAAAQAALMATKGRLTGAQIDSTLTEAGIDIAAAATSHAAEQDRWAALLDRNAAQAQGFGFLGTPSYIVGMTMFPGVIDRATLREAVDAARG</sequence>
<gene>
    <name evidence="9" type="ORF">GS660_08570</name>
</gene>
<evidence type="ECO:0000313" key="9">
    <source>
        <dbReference type="EMBL" id="MZQ89152.1"/>
    </source>
</evidence>
<dbReference type="AlphaFoldDB" id="A0A6L8VHZ3"/>
<name>A0A6L8VHZ3_9RHOB</name>
<dbReference type="Pfam" id="PF13462">
    <property type="entry name" value="Thioredoxin_4"/>
    <property type="match status" value="1"/>
</dbReference>
<comment type="similarity">
    <text evidence="2">Belongs to the thioredoxin family. DsbA subfamily.</text>
</comment>
<keyword evidence="5" id="KW-1015">Disulfide bond</keyword>
<reference evidence="9 10" key="1">
    <citation type="submission" date="2020-01" db="EMBL/GenBank/DDBJ databases">
        <title>Frigidibacter albus SP32T (=CGMCC 1.13995T).</title>
        <authorList>
            <person name="Liao X."/>
        </authorList>
    </citation>
    <scope>NUCLEOTIDE SEQUENCE [LARGE SCALE GENOMIC DNA]</scope>
    <source>
        <strain evidence="9 10">SP32</strain>
    </source>
</reference>
<proteinExistence type="inferred from homology"/>
<dbReference type="Gene3D" id="3.40.30.10">
    <property type="entry name" value="Glutaredoxin"/>
    <property type="match status" value="1"/>
</dbReference>
<evidence type="ECO:0000256" key="7">
    <source>
        <dbReference type="SAM" id="SignalP"/>
    </source>
</evidence>
<evidence type="ECO:0000259" key="8">
    <source>
        <dbReference type="PROSITE" id="PS51352"/>
    </source>
</evidence>
<dbReference type="RefSeq" id="WP_161345433.1">
    <property type="nucleotide sequence ID" value="NZ_BMGW01000004.1"/>
</dbReference>
<evidence type="ECO:0000256" key="1">
    <source>
        <dbReference type="ARBA" id="ARBA00003565"/>
    </source>
</evidence>
<keyword evidence="10" id="KW-1185">Reference proteome</keyword>
<keyword evidence="6" id="KW-0676">Redox-active center</keyword>
<organism evidence="9 10">
    <name type="scientific">Frigidibacter albus</name>
    <dbReference type="NCBI Taxonomy" id="1465486"/>
    <lineage>
        <taxon>Bacteria</taxon>
        <taxon>Pseudomonadati</taxon>
        <taxon>Pseudomonadota</taxon>
        <taxon>Alphaproteobacteria</taxon>
        <taxon>Rhodobacterales</taxon>
        <taxon>Paracoccaceae</taxon>
        <taxon>Frigidibacter</taxon>
    </lineage>
</organism>
<comment type="caution">
    <text evidence="9">The sequence shown here is derived from an EMBL/GenBank/DDBJ whole genome shotgun (WGS) entry which is preliminary data.</text>
</comment>
<dbReference type="PANTHER" id="PTHR13887:SF14">
    <property type="entry name" value="DISULFIDE BOND FORMATION PROTEIN D"/>
    <property type="match status" value="1"/>
</dbReference>
<keyword evidence="3 7" id="KW-0732">Signal</keyword>